<dbReference type="KEGG" id="serw:FY030_02570"/>
<name>A0A5J6V240_9MICO</name>
<dbReference type="InterPro" id="IPR024983">
    <property type="entry name" value="CHAT_dom"/>
</dbReference>
<protein>
    <submittedName>
        <fullName evidence="2">CHAT domain-containing protein</fullName>
    </submittedName>
</protein>
<dbReference type="RefSeq" id="WP_158060150.1">
    <property type="nucleotide sequence ID" value="NZ_CP044427.1"/>
</dbReference>
<feature type="domain" description="CHAT" evidence="1">
    <location>
        <begin position="594"/>
        <end position="824"/>
    </location>
</feature>
<gene>
    <name evidence="2" type="ORF">FY030_02570</name>
</gene>
<dbReference type="SUPFAM" id="SSF48452">
    <property type="entry name" value="TPR-like"/>
    <property type="match status" value="1"/>
</dbReference>
<organism evidence="2 3">
    <name type="scientific">Ornithinimicrobium pratense</name>
    <dbReference type="NCBI Taxonomy" id="2593973"/>
    <lineage>
        <taxon>Bacteria</taxon>
        <taxon>Bacillati</taxon>
        <taxon>Actinomycetota</taxon>
        <taxon>Actinomycetes</taxon>
        <taxon>Micrococcales</taxon>
        <taxon>Ornithinimicrobiaceae</taxon>
        <taxon>Ornithinimicrobium</taxon>
    </lineage>
</organism>
<evidence type="ECO:0000313" key="3">
    <source>
        <dbReference type="Proteomes" id="UP000326546"/>
    </source>
</evidence>
<dbReference type="Pfam" id="PF12770">
    <property type="entry name" value="CHAT"/>
    <property type="match status" value="1"/>
</dbReference>
<accession>A0A5J6V240</accession>
<evidence type="ECO:0000313" key="2">
    <source>
        <dbReference type="EMBL" id="QFG67758.1"/>
    </source>
</evidence>
<evidence type="ECO:0000259" key="1">
    <source>
        <dbReference type="Pfam" id="PF12770"/>
    </source>
</evidence>
<proteinExistence type="predicted"/>
<keyword evidence="3" id="KW-1185">Reference proteome</keyword>
<dbReference type="InterPro" id="IPR011990">
    <property type="entry name" value="TPR-like_helical_dom_sf"/>
</dbReference>
<reference evidence="2 3" key="1">
    <citation type="submission" date="2019-09" db="EMBL/GenBank/DDBJ databases">
        <title>Serinicoccus pratensis sp. nov., isolated from meadow soil.</title>
        <authorList>
            <person name="Zhang W."/>
        </authorList>
    </citation>
    <scope>NUCLEOTIDE SEQUENCE [LARGE SCALE GENOMIC DNA]</scope>
    <source>
        <strain evidence="2 3">W204</strain>
    </source>
</reference>
<dbReference type="AlphaFoldDB" id="A0A5J6V240"/>
<dbReference type="OrthoDB" id="9761935at2"/>
<dbReference type="Proteomes" id="UP000326546">
    <property type="component" value="Chromosome"/>
</dbReference>
<sequence length="843" mass="89085">MVEPSTRGEQVWSEARRLNDLGDFRAAAQALDDARRVLSEAPAGDLDAARMLVRVDVTGALTALELDGYAAASDLLRAARLRAGQMAAPDLVALTHIQHGVVEARSGSWARAREELLAAMELRDHLGAVEQCSTLITLGLTELSLRRLTGATSHLEQARALAAAHDLDAHLFKATHNLGCVHFVAGDVPRALALMAEADAMPVQVSRDRAHLDHAEALLDAGLVQEADDLLQTALTSAKTQGHRLDEGDILLDLARCALLRGERDTARHEARRAVAAFRSRQASSRRALAELFLAGLDLADGAPAERALAAAALWEGTDPHTAEQVEAALLTAEAEIARDRPQVAQRRLDRLGPASSLRLPVQLHAHHLRALVADRVGDDEEFAKVARQASDALATAQSSLRSLELRAAVTQHAARLAQLDLARAVRHGSAAACIETVERWRGASTRAEELTLSADDETASLLQELRWLASGMSTGAPENPAEREARMADLQQRITARARLGRRASDGPVLAALTCDQLLAALPAGTAYLTFGQTGGRMYAAVANGSGQHQLHDVGPEREIEDAVATVRRDLRGQAFAGRAPGLQTTLAAALEESGARLGRLLLDPLADVVGSCDRLVIAPNRTLHALAWACLPQVARRPVTVTPSASRWVRHLGDGPVALRRVSAHAGPGLPEATGEVGAVRRTWGAEAAATTGPGRATTRDVARALAEDDLVHVAAHGQHAGDNPLFSSLRLHDGPLYAHDLVPTVHARHVVLSACDVGRARIRSGGEALGMTAALLSLGAWCVVAAVAPLADTVSAQAATLYHEQLAAGADAAAALAAAVRDTPGAQALMCFGSDLQIRR</sequence>
<dbReference type="Gene3D" id="1.25.40.10">
    <property type="entry name" value="Tetratricopeptide repeat domain"/>
    <property type="match status" value="1"/>
</dbReference>
<dbReference type="EMBL" id="CP044427">
    <property type="protein sequence ID" value="QFG67758.1"/>
    <property type="molecule type" value="Genomic_DNA"/>
</dbReference>